<dbReference type="InterPro" id="IPR010982">
    <property type="entry name" value="Lambda_DNA-bd_dom_sf"/>
</dbReference>
<dbReference type="RefSeq" id="WP_172209834.1">
    <property type="nucleotide sequence ID" value="NZ_BLLI01000088.1"/>
</dbReference>
<keyword evidence="1" id="KW-0238">DNA-binding</keyword>
<dbReference type="GO" id="GO:0003677">
    <property type="term" value="F:DNA binding"/>
    <property type="evidence" value="ECO:0007669"/>
    <property type="project" value="UniProtKB-KW"/>
</dbReference>
<evidence type="ECO:0000313" key="3">
    <source>
        <dbReference type="EMBL" id="GFH43399.1"/>
    </source>
</evidence>
<reference evidence="3 4" key="1">
    <citation type="submission" date="2020-02" db="EMBL/GenBank/DDBJ databases">
        <title>Draft genome sequence of Lactococcus sp. Hs30E4-3.</title>
        <authorList>
            <person name="Noda S."/>
            <person name="Yuki M."/>
            <person name="Ohkuma M."/>
        </authorList>
    </citation>
    <scope>NUCLEOTIDE SEQUENCE [LARGE SCALE GENOMIC DNA]</scope>
    <source>
        <strain evidence="3 4">Hs30E4-3</strain>
    </source>
</reference>
<evidence type="ECO:0000259" key="2">
    <source>
        <dbReference type="PROSITE" id="PS50943"/>
    </source>
</evidence>
<proteinExistence type="predicted"/>
<dbReference type="PANTHER" id="PTHR46558:SF11">
    <property type="entry name" value="HTH-TYPE TRANSCRIPTIONAL REGULATOR XRE"/>
    <property type="match status" value="1"/>
</dbReference>
<gene>
    <name evidence="3" type="ORF">Hs30E_19500</name>
</gene>
<dbReference type="SMART" id="SM00530">
    <property type="entry name" value="HTH_XRE"/>
    <property type="match status" value="1"/>
</dbReference>
<dbReference type="CDD" id="cd00093">
    <property type="entry name" value="HTH_XRE"/>
    <property type="match status" value="1"/>
</dbReference>
<dbReference type="EMBL" id="BLLI01000088">
    <property type="protein sequence ID" value="GFH43399.1"/>
    <property type="molecule type" value="Genomic_DNA"/>
</dbReference>
<organism evidence="3 4">
    <name type="scientific">Pseudolactococcus hodotermopsidis</name>
    <dbReference type="NCBI Taxonomy" id="2709157"/>
    <lineage>
        <taxon>Bacteria</taxon>
        <taxon>Bacillati</taxon>
        <taxon>Bacillota</taxon>
        <taxon>Bacilli</taxon>
        <taxon>Lactobacillales</taxon>
        <taxon>Streptococcaceae</taxon>
        <taxon>Pseudolactococcus</taxon>
    </lineage>
</organism>
<evidence type="ECO:0000313" key="4">
    <source>
        <dbReference type="Proteomes" id="UP000480303"/>
    </source>
</evidence>
<feature type="domain" description="HTH cro/C1-type" evidence="2">
    <location>
        <begin position="4"/>
        <end position="58"/>
    </location>
</feature>
<dbReference type="AlphaFoldDB" id="A0A6A0BD93"/>
<dbReference type="PANTHER" id="PTHR46558">
    <property type="entry name" value="TRACRIPTIONAL REGULATORY PROTEIN-RELATED-RELATED"/>
    <property type="match status" value="1"/>
</dbReference>
<accession>A0A6A0BD93</accession>
<dbReference type="InterPro" id="IPR001387">
    <property type="entry name" value="Cro/C1-type_HTH"/>
</dbReference>
<sequence>MNNLKKEREAVGLTQKKIAQLIGISEHGYQNYESNRRIPNVYTAQKIAKILGKQVEELFPLSKL</sequence>
<name>A0A6A0BD93_9LACT</name>
<dbReference type="Proteomes" id="UP000480303">
    <property type="component" value="Unassembled WGS sequence"/>
</dbReference>
<evidence type="ECO:0000256" key="1">
    <source>
        <dbReference type="ARBA" id="ARBA00023125"/>
    </source>
</evidence>
<dbReference type="Gene3D" id="1.10.260.40">
    <property type="entry name" value="lambda repressor-like DNA-binding domains"/>
    <property type="match status" value="1"/>
</dbReference>
<dbReference type="PROSITE" id="PS50943">
    <property type="entry name" value="HTH_CROC1"/>
    <property type="match status" value="1"/>
</dbReference>
<comment type="caution">
    <text evidence="3">The sequence shown here is derived from an EMBL/GenBank/DDBJ whole genome shotgun (WGS) entry which is preliminary data.</text>
</comment>
<keyword evidence="4" id="KW-1185">Reference proteome</keyword>
<dbReference type="SUPFAM" id="SSF47413">
    <property type="entry name" value="lambda repressor-like DNA-binding domains"/>
    <property type="match status" value="1"/>
</dbReference>
<protein>
    <recommendedName>
        <fullName evidence="2">HTH cro/C1-type domain-containing protein</fullName>
    </recommendedName>
</protein>
<dbReference type="Pfam" id="PF01381">
    <property type="entry name" value="HTH_3"/>
    <property type="match status" value="1"/>
</dbReference>